<accession>A0A1L9RCL8</accession>
<proteinExistence type="predicted"/>
<evidence type="ECO:0000313" key="3">
    <source>
        <dbReference type="Proteomes" id="UP000184383"/>
    </source>
</evidence>
<feature type="signal peptide" evidence="1">
    <location>
        <begin position="1"/>
        <end position="19"/>
    </location>
</feature>
<name>A0A1L9RCL8_ASPWE</name>
<dbReference type="RefSeq" id="XP_040686356.1">
    <property type="nucleotide sequence ID" value="XM_040831178.1"/>
</dbReference>
<feature type="chain" id="PRO_5012521671" evidence="1">
    <location>
        <begin position="20"/>
        <end position="314"/>
    </location>
</feature>
<protein>
    <submittedName>
        <fullName evidence="2">Uncharacterized protein</fullName>
    </submittedName>
</protein>
<keyword evidence="1" id="KW-0732">Signal</keyword>
<sequence length="314" mass="33960">MHFNNLAIAPLLLAGAASALPQQMPLGDEATSQDVYSLAKLLDSVTQYLGKHDGASDSIYTATDKKLSAEVDCEGLPTTQEQNRCLKEGGIMVYADSHEQIKAQFCDADSDTEACYAHGGWAASSAKHNADKPKDVLDVKVHCEKLPTTQEQTRCLEEGGLKLHADHHKAMKAEVCELVSNKKDCYKYGGWIAAADAALDTQNAGAEDYCGMMGSEQEISRCISEGGYMVQADSHPKVKVTLCELLSTKEEMDACYAEGAWFPSSAKSQDIFTPSSKSKGHSKATKAKTHSKFEGGIGPLHYSFGSKLKFKYSP</sequence>
<reference evidence="3" key="1">
    <citation type="journal article" date="2017" name="Genome Biol.">
        <title>Comparative genomics reveals high biological diversity and specific adaptations in the industrially and medically important fungal genus Aspergillus.</title>
        <authorList>
            <person name="de Vries R.P."/>
            <person name="Riley R."/>
            <person name="Wiebenga A."/>
            <person name="Aguilar-Osorio G."/>
            <person name="Amillis S."/>
            <person name="Uchima C.A."/>
            <person name="Anderluh G."/>
            <person name="Asadollahi M."/>
            <person name="Askin M."/>
            <person name="Barry K."/>
            <person name="Battaglia E."/>
            <person name="Bayram O."/>
            <person name="Benocci T."/>
            <person name="Braus-Stromeyer S.A."/>
            <person name="Caldana C."/>
            <person name="Canovas D."/>
            <person name="Cerqueira G.C."/>
            <person name="Chen F."/>
            <person name="Chen W."/>
            <person name="Choi C."/>
            <person name="Clum A."/>
            <person name="Dos Santos R.A."/>
            <person name="Damasio A.R."/>
            <person name="Diallinas G."/>
            <person name="Emri T."/>
            <person name="Fekete E."/>
            <person name="Flipphi M."/>
            <person name="Freyberg S."/>
            <person name="Gallo A."/>
            <person name="Gournas C."/>
            <person name="Habgood R."/>
            <person name="Hainaut M."/>
            <person name="Harispe M.L."/>
            <person name="Henrissat B."/>
            <person name="Hilden K.S."/>
            <person name="Hope R."/>
            <person name="Hossain A."/>
            <person name="Karabika E."/>
            <person name="Karaffa L."/>
            <person name="Karanyi Z."/>
            <person name="Krasevec N."/>
            <person name="Kuo A."/>
            <person name="Kusch H."/>
            <person name="LaButti K."/>
            <person name="Lagendijk E.L."/>
            <person name="Lapidus A."/>
            <person name="Levasseur A."/>
            <person name="Lindquist E."/>
            <person name="Lipzen A."/>
            <person name="Logrieco A.F."/>
            <person name="MacCabe A."/>
            <person name="Maekelae M.R."/>
            <person name="Malavazi I."/>
            <person name="Melin P."/>
            <person name="Meyer V."/>
            <person name="Mielnichuk N."/>
            <person name="Miskei M."/>
            <person name="Molnar A.P."/>
            <person name="Mule G."/>
            <person name="Ngan C.Y."/>
            <person name="Orejas M."/>
            <person name="Orosz E."/>
            <person name="Ouedraogo J.P."/>
            <person name="Overkamp K.M."/>
            <person name="Park H.-S."/>
            <person name="Perrone G."/>
            <person name="Piumi F."/>
            <person name="Punt P.J."/>
            <person name="Ram A.F."/>
            <person name="Ramon A."/>
            <person name="Rauscher S."/>
            <person name="Record E."/>
            <person name="Riano-Pachon D.M."/>
            <person name="Robert V."/>
            <person name="Roehrig J."/>
            <person name="Ruller R."/>
            <person name="Salamov A."/>
            <person name="Salih N.S."/>
            <person name="Samson R.A."/>
            <person name="Sandor E."/>
            <person name="Sanguinetti M."/>
            <person name="Schuetze T."/>
            <person name="Sepcic K."/>
            <person name="Shelest E."/>
            <person name="Sherlock G."/>
            <person name="Sophianopoulou V."/>
            <person name="Squina F.M."/>
            <person name="Sun H."/>
            <person name="Susca A."/>
            <person name="Todd R.B."/>
            <person name="Tsang A."/>
            <person name="Unkles S.E."/>
            <person name="van de Wiele N."/>
            <person name="van Rossen-Uffink D."/>
            <person name="Oliveira J.V."/>
            <person name="Vesth T.C."/>
            <person name="Visser J."/>
            <person name="Yu J.-H."/>
            <person name="Zhou M."/>
            <person name="Andersen M.R."/>
            <person name="Archer D.B."/>
            <person name="Baker S.E."/>
            <person name="Benoit I."/>
            <person name="Brakhage A.A."/>
            <person name="Braus G.H."/>
            <person name="Fischer R."/>
            <person name="Frisvad J.C."/>
            <person name="Goldman G.H."/>
            <person name="Houbraken J."/>
            <person name="Oakley B."/>
            <person name="Pocsi I."/>
            <person name="Scazzocchio C."/>
            <person name="Seiboth B."/>
            <person name="vanKuyk P.A."/>
            <person name="Wortman J."/>
            <person name="Dyer P.S."/>
            <person name="Grigoriev I.V."/>
        </authorList>
    </citation>
    <scope>NUCLEOTIDE SEQUENCE [LARGE SCALE GENOMIC DNA]</scope>
    <source>
        <strain evidence="3">DTO 134E9</strain>
    </source>
</reference>
<keyword evidence="3" id="KW-1185">Reference proteome</keyword>
<dbReference type="GeneID" id="63747026"/>
<dbReference type="EMBL" id="KV878214">
    <property type="protein sequence ID" value="OJJ32679.1"/>
    <property type="molecule type" value="Genomic_DNA"/>
</dbReference>
<gene>
    <name evidence="2" type="ORF">ASPWEDRAFT_174127</name>
</gene>
<dbReference type="Proteomes" id="UP000184383">
    <property type="component" value="Unassembled WGS sequence"/>
</dbReference>
<evidence type="ECO:0000313" key="2">
    <source>
        <dbReference type="EMBL" id="OJJ32679.1"/>
    </source>
</evidence>
<organism evidence="2 3">
    <name type="scientific">Aspergillus wentii DTO 134E9</name>
    <dbReference type="NCBI Taxonomy" id="1073089"/>
    <lineage>
        <taxon>Eukaryota</taxon>
        <taxon>Fungi</taxon>
        <taxon>Dikarya</taxon>
        <taxon>Ascomycota</taxon>
        <taxon>Pezizomycotina</taxon>
        <taxon>Eurotiomycetes</taxon>
        <taxon>Eurotiomycetidae</taxon>
        <taxon>Eurotiales</taxon>
        <taxon>Aspergillaceae</taxon>
        <taxon>Aspergillus</taxon>
        <taxon>Aspergillus subgen. Cremei</taxon>
    </lineage>
</organism>
<dbReference type="AlphaFoldDB" id="A0A1L9RCL8"/>
<evidence type="ECO:0000256" key="1">
    <source>
        <dbReference type="SAM" id="SignalP"/>
    </source>
</evidence>
<dbReference type="VEuPathDB" id="FungiDB:ASPWEDRAFT_174127"/>